<sequence length="72" mass="8182">MNWGRKTGKTSTKANSKRKHYSGRTKDGRSVPDKSKGERWTLQDYAEFRYNTSYADALANHLVQQDLCCAPG</sequence>
<reference evidence="2 3" key="1">
    <citation type="submission" date="2018-03" db="EMBL/GenBank/DDBJ databases">
        <title>Genomic Encyclopedia of Archaeal and Bacterial Type Strains, Phase II (KMG-II): from individual species to whole genera.</title>
        <authorList>
            <person name="Goeker M."/>
        </authorList>
    </citation>
    <scope>NUCLEOTIDE SEQUENCE [LARGE SCALE GENOMIC DNA]</scope>
    <source>
        <strain evidence="2 3">DSM 45348</strain>
    </source>
</reference>
<name>A0A2T0R175_9ACTN</name>
<feature type="region of interest" description="Disordered" evidence="1">
    <location>
        <begin position="1"/>
        <end position="38"/>
    </location>
</feature>
<dbReference type="Proteomes" id="UP000239209">
    <property type="component" value="Unassembled WGS sequence"/>
</dbReference>
<keyword evidence="3" id="KW-1185">Reference proteome</keyword>
<protein>
    <submittedName>
        <fullName evidence="2">Uncharacterized protein</fullName>
    </submittedName>
</protein>
<proteinExistence type="predicted"/>
<dbReference type="EMBL" id="PVZG01000074">
    <property type="protein sequence ID" value="PRY13084.1"/>
    <property type="molecule type" value="Genomic_DNA"/>
</dbReference>
<gene>
    <name evidence="2" type="ORF">CLV70_1743</name>
</gene>
<accession>A0A2T0R175</accession>
<evidence type="ECO:0000313" key="2">
    <source>
        <dbReference type="EMBL" id="PRY13084.1"/>
    </source>
</evidence>
<organism evidence="2 3">
    <name type="scientific">Pseudosporangium ferrugineum</name>
    <dbReference type="NCBI Taxonomy" id="439699"/>
    <lineage>
        <taxon>Bacteria</taxon>
        <taxon>Bacillati</taxon>
        <taxon>Actinomycetota</taxon>
        <taxon>Actinomycetes</taxon>
        <taxon>Micromonosporales</taxon>
        <taxon>Micromonosporaceae</taxon>
        <taxon>Pseudosporangium</taxon>
    </lineage>
</organism>
<evidence type="ECO:0000256" key="1">
    <source>
        <dbReference type="SAM" id="MobiDB-lite"/>
    </source>
</evidence>
<evidence type="ECO:0000313" key="3">
    <source>
        <dbReference type="Proteomes" id="UP000239209"/>
    </source>
</evidence>
<dbReference type="AlphaFoldDB" id="A0A2T0R175"/>
<feature type="compositionally biased region" description="Basic and acidic residues" evidence="1">
    <location>
        <begin position="24"/>
        <end position="38"/>
    </location>
</feature>
<comment type="caution">
    <text evidence="2">The sequence shown here is derived from an EMBL/GenBank/DDBJ whole genome shotgun (WGS) entry which is preliminary data.</text>
</comment>